<keyword evidence="7" id="KW-0175">Coiled coil</keyword>
<evidence type="ECO:0000256" key="6">
    <source>
        <dbReference type="ARBA" id="ARBA00043993"/>
    </source>
</evidence>
<comment type="similarity">
    <text evidence="6">Belongs to the YccS/YhfK family.</text>
</comment>
<sequence length="739" mass="84775">MNLYRQLQSFYNLLKTGEFSKGIRFAVAAVVPLLVSSQLGEIKIGIAMAVGVLLTSPSDVPGSLRRRVIGVSFSIAIAVGATMLTGLSLAYPVLFILVLVLQIFHYSMISVFGFRASLIAFSGLFAVVLSMTQVTAEGNIFLHAFWIGMGGVWYLLFSLLFHYLTQRRETDQLLREVFELTAQYLEKRSHLMDLKEEKRESLEKELFALQTSINEKHEIIRELVITRRKNFGRSGMVRKRLLIFMELVDILELGMAHPVNFSRMKELFAAHEDKIRLIQDWSLVMAGQLRMLGQSQQNQMLHPKEGDLLAKRRNAWKAYKELEASEKASIDGEALLVYRNFLNFKEKQHQKLLSITRMMKEWKGDEKLKLVRKDAAKFLTTPDYNFKTLQDNFDFKSPIFRHSLRLTVVMALGYIIGEIFAVQNAYWILLTTLVIMRPGYALTRERFKHRLYGTLIGGAVAISLVFVIRNQTVYGILAVISLVLAHSMIQRNYKTAAAFITLNVVFVYSLLRPNVLEVIEYRVLDTVVGAGLAFFGAKFLWPTWEYTLIRNFIRESIKANLQFLKEVEAFYNHKSALPATYRLARKKAFLAMGDLNAAFQRMAQEPKTDKKQLEETFRIVSLNQEFLSAAVSLGTFIRSHPTTEASAHFQNYVSAIKVNLEASVKNETKPKEDLSEEIGRAAVFYENLYQELLDLERDNRYEQQGVREKLQEVQILTDRLKWLLEVSEGLHKMMTTSQK</sequence>
<feature type="transmembrane region" description="Helical" evidence="8">
    <location>
        <begin position="140"/>
        <end position="165"/>
    </location>
</feature>
<comment type="subcellular location">
    <subcellularLocation>
        <location evidence="1">Cell membrane</location>
        <topology evidence="1">Multi-pass membrane protein</topology>
    </subcellularLocation>
</comment>
<feature type="transmembrane region" description="Helical" evidence="8">
    <location>
        <begin position="473"/>
        <end position="489"/>
    </location>
</feature>
<feature type="transmembrane region" description="Helical" evidence="8">
    <location>
        <begin position="112"/>
        <end position="134"/>
    </location>
</feature>
<feature type="transmembrane region" description="Helical" evidence="8">
    <location>
        <begin position="495"/>
        <end position="511"/>
    </location>
</feature>
<dbReference type="InterPro" id="IPR032692">
    <property type="entry name" value="YccS_N"/>
</dbReference>
<evidence type="ECO:0000256" key="2">
    <source>
        <dbReference type="ARBA" id="ARBA00022475"/>
    </source>
</evidence>
<accession>A0ABY6NR80</accession>
<evidence type="ECO:0000256" key="7">
    <source>
        <dbReference type="SAM" id="Coils"/>
    </source>
</evidence>
<protein>
    <submittedName>
        <fullName evidence="11">FUSC family protein</fullName>
    </submittedName>
</protein>
<feature type="domain" description="Integral membrane bound transporter" evidence="10">
    <location>
        <begin position="413"/>
        <end position="535"/>
    </location>
</feature>
<feature type="transmembrane region" description="Helical" evidence="8">
    <location>
        <begin position="449"/>
        <end position="468"/>
    </location>
</feature>
<evidence type="ECO:0000313" key="11">
    <source>
        <dbReference type="EMBL" id="UZH55053.1"/>
    </source>
</evidence>
<dbReference type="PANTHER" id="PTHR30509">
    <property type="entry name" value="P-HYDROXYBENZOIC ACID EFFLUX PUMP SUBUNIT-RELATED"/>
    <property type="match status" value="1"/>
</dbReference>
<feature type="transmembrane region" description="Helical" evidence="8">
    <location>
        <begin position="523"/>
        <end position="541"/>
    </location>
</feature>
<reference evidence="11" key="1">
    <citation type="submission" date="2021-02" db="EMBL/GenBank/DDBJ databases">
        <title>Salinimicrobium sp. nov. isolated from seawater in Tongyeong, Republic of Korea.</title>
        <authorList>
            <person name="Lee S.-J."/>
        </authorList>
    </citation>
    <scope>NUCLEOTIDE SEQUENCE</scope>
    <source>
        <strain evidence="11">HN-2-9-2</strain>
    </source>
</reference>
<feature type="transmembrane region" description="Helical" evidence="8">
    <location>
        <begin position="73"/>
        <end position="100"/>
    </location>
</feature>
<keyword evidence="2" id="KW-1003">Cell membrane</keyword>
<evidence type="ECO:0000256" key="1">
    <source>
        <dbReference type="ARBA" id="ARBA00004651"/>
    </source>
</evidence>
<feature type="domain" description="Integral membrane protein YccS N-terminal" evidence="9">
    <location>
        <begin position="79"/>
        <end position="302"/>
    </location>
</feature>
<organism evidence="11 12">
    <name type="scientific">Salinimicrobium tongyeongense</name>
    <dbReference type="NCBI Taxonomy" id="2809707"/>
    <lineage>
        <taxon>Bacteria</taxon>
        <taxon>Pseudomonadati</taxon>
        <taxon>Bacteroidota</taxon>
        <taxon>Flavobacteriia</taxon>
        <taxon>Flavobacteriales</taxon>
        <taxon>Flavobacteriaceae</taxon>
        <taxon>Salinimicrobium</taxon>
    </lineage>
</organism>
<dbReference type="Pfam" id="PF12805">
    <property type="entry name" value="FUSC-like"/>
    <property type="match status" value="1"/>
</dbReference>
<evidence type="ECO:0000259" key="9">
    <source>
        <dbReference type="Pfam" id="PF12805"/>
    </source>
</evidence>
<dbReference type="PANTHER" id="PTHR30509:SF8">
    <property type="entry name" value="INNER MEMBRANE PROTEIN YCCS"/>
    <property type="match status" value="1"/>
</dbReference>
<proteinExistence type="inferred from homology"/>
<gene>
    <name evidence="11" type="ORF">JRG66_13985</name>
</gene>
<name>A0ABY6NR80_9FLAO</name>
<evidence type="ECO:0000256" key="8">
    <source>
        <dbReference type="SAM" id="Phobius"/>
    </source>
</evidence>
<dbReference type="InterPro" id="IPR049453">
    <property type="entry name" value="Memb_transporter_dom"/>
</dbReference>
<evidence type="ECO:0000256" key="5">
    <source>
        <dbReference type="ARBA" id="ARBA00023136"/>
    </source>
</evidence>
<feature type="coiled-coil region" evidence="7">
    <location>
        <begin position="185"/>
        <end position="212"/>
    </location>
</feature>
<evidence type="ECO:0000256" key="3">
    <source>
        <dbReference type="ARBA" id="ARBA00022692"/>
    </source>
</evidence>
<keyword evidence="12" id="KW-1185">Reference proteome</keyword>
<evidence type="ECO:0000313" key="12">
    <source>
        <dbReference type="Proteomes" id="UP001163981"/>
    </source>
</evidence>
<dbReference type="EMBL" id="CP069620">
    <property type="protein sequence ID" value="UZH55053.1"/>
    <property type="molecule type" value="Genomic_DNA"/>
</dbReference>
<keyword evidence="3 8" id="KW-0812">Transmembrane</keyword>
<keyword evidence="5 8" id="KW-0472">Membrane</keyword>
<feature type="transmembrane region" description="Helical" evidence="8">
    <location>
        <begin position="406"/>
        <end position="429"/>
    </location>
</feature>
<evidence type="ECO:0000256" key="4">
    <source>
        <dbReference type="ARBA" id="ARBA00022989"/>
    </source>
</evidence>
<dbReference type="RefSeq" id="WP_265163393.1">
    <property type="nucleotide sequence ID" value="NZ_CP069620.1"/>
</dbReference>
<keyword evidence="4 8" id="KW-1133">Transmembrane helix</keyword>
<evidence type="ECO:0000259" key="10">
    <source>
        <dbReference type="Pfam" id="PF13515"/>
    </source>
</evidence>
<dbReference type="Pfam" id="PF13515">
    <property type="entry name" value="FUSC_2"/>
    <property type="match status" value="1"/>
</dbReference>
<dbReference type="Proteomes" id="UP001163981">
    <property type="component" value="Chromosome"/>
</dbReference>